<keyword evidence="2" id="KW-1185">Reference proteome</keyword>
<dbReference type="AlphaFoldDB" id="A0A3P7M9A8"/>
<reference evidence="1 2" key="1">
    <citation type="submission" date="2018-11" db="EMBL/GenBank/DDBJ databases">
        <authorList>
            <consortium name="Pathogen Informatics"/>
        </authorList>
    </citation>
    <scope>NUCLEOTIDE SEQUENCE [LARGE SCALE GENOMIC DNA]</scope>
</reference>
<evidence type="ECO:0000313" key="2">
    <source>
        <dbReference type="Proteomes" id="UP000281553"/>
    </source>
</evidence>
<dbReference type="EMBL" id="UYRU01075469">
    <property type="protein sequence ID" value="VDN25924.1"/>
    <property type="molecule type" value="Genomic_DNA"/>
</dbReference>
<gene>
    <name evidence="1" type="ORF">DILT_LOCUS14711</name>
</gene>
<dbReference type="OrthoDB" id="10433588at2759"/>
<protein>
    <submittedName>
        <fullName evidence="1">Uncharacterized protein</fullName>
    </submittedName>
</protein>
<dbReference type="Proteomes" id="UP000281553">
    <property type="component" value="Unassembled WGS sequence"/>
</dbReference>
<dbReference type="SUPFAM" id="SSF46966">
    <property type="entry name" value="Spectrin repeat"/>
    <property type="match status" value="1"/>
</dbReference>
<evidence type="ECO:0000313" key="1">
    <source>
        <dbReference type="EMBL" id="VDN25924.1"/>
    </source>
</evidence>
<organism evidence="1 2">
    <name type="scientific">Dibothriocephalus latus</name>
    <name type="common">Fish tapeworm</name>
    <name type="synonym">Diphyllobothrium latum</name>
    <dbReference type="NCBI Taxonomy" id="60516"/>
    <lineage>
        <taxon>Eukaryota</taxon>
        <taxon>Metazoa</taxon>
        <taxon>Spiralia</taxon>
        <taxon>Lophotrochozoa</taxon>
        <taxon>Platyhelminthes</taxon>
        <taxon>Cestoda</taxon>
        <taxon>Eucestoda</taxon>
        <taxon>Diphyllobothriidea</taxon>
        <taxon>Diphyllobothriidae</taxon>
        <taxon>Dibothriocephalus</taxon>
    </lineage>
</organism>
<name>A0A3P7M9A8_DIBLA</name>
<dbReference type="Gene3D" id="1.20.58.60">
    <property type="match status" value="1"/>
</dbReference>
<sequence>MIVMDTILFRFKNVRSSSAWSQNLSSPANVDTADGQSPTTIPQLVGVFSVLDDSVQKAVERLLAWLDSDASKLELFSQELHKLEDRWKAYTTDRDAFRSWLCDRSAIGRLLRDAEPASASAVEADTAAIEVYLEEIRERGDRLQTLLRTFDNLTAHSPGAVDQVLRQLEHDYFSISTRLELRLRCRDKKWSPNAAWA</sequence>
<accession>A0A3P7M9A8</accession>
<proteinExistence type="predicted"/>